<organism evidence="16 17">
    <name type="scientific">Candidatus Nucleicultrix amoebiphila FS5</name>
    <dbReference type="NCBI Taxonomy" id="1414854"/>
    <lineage>
        <taxon>Bacteria</taxon>
        <taxon>Pseudomonadati</taxon>
        <taxon>Pseudomonadota</taxon>
        <taxon>Alphaproteobacteria</taxon>
        <taxon>Holosporales</taxon>
        <taxon>Candidatus Nucleicultricaceae</taxon>
        <taxon>Candidatus Nucleicultrix</taxon>
    </lineage>
</organism>
<keyword evidence="9 13" id="KW-0234">DNA repair</keyword>
<dbReference type="KEGG" id="naf:GQ61_03055"/>
<feature type="domain" description="Helicase ATP-binding" evidence="14">
    <location>
        <begin position="282"/>
        <end position="443"/>
    </location>
</feature>
<name>A0A1W6N3W1_9PROT</name>
<evidence type="ECO:0000256" key="13">
    <source>
        <dbReference type="RuleBase" id="RU363016"/>
    </source>
</evidence>
<dbReference type="InterPro" id="IPR014001">
    <property type="entry name" value="Helicase_ATP-bd"/>
</dbReference>
<dbReference type="GO" id="GO:0005524">
    <property type="term" value="F:ATP binding"/>
    <property type="evidence" value="ECO:0007669"/>
    <property type="project" value="UniProtKB-KW"/>
</dbReference>
<dbReference type="Pfam" id="PF19833">
    <property type="entry name" value="RecG_dom3_C"/>
    <property type="match status" value="1"/>
</dbReference>
<evidence type="ECO:0000256" key="12">
    <source>
        <dbReference type="ARBA" id="ARBA00048988"/>
    </source>
</evidence>
<dbReference type="Gene3D" id="3.40.50.300">
    <property type="entry name" value="P-loop containing nucleotide triphosphate hydrolases"/>
    <property type="match status" value="2"/>
</dbReference>
<dbReference type="GO" id="GO:0003677">
    <property type="term" value="F:DNA binding"/>
    <property type="evidence" value="ECO:0007669"/>
    <property type="project" value="UniProtKB-KW"/>
</dbReference>
<dbReference type="InterPro" id="IPR011545">
    <property type="entry name" value="DEAD/DEAH_box_helicase_dom"/>
</dbReference>
<dbReference type="NCBIfam" id="TIGR00643">
    <property type="entry name" value="recG"/>
    <property type="match status" value="1"/>
</dbReference>
<dbReference type="Pfam" id="PF00270">
    <property type="entry name" value="DEAD"/>
    <property type="match status" value="1"/>
</dbReference>
<evidence type="ECO:0000256" key="9">
    <source>
        <dbReference type="ARBA" id="ARBA00023204"/>
    </source>
</evidence>
<protein>
    <recommendedName>
        <fullName evidence="13">ATP-dependent DNA helicase RecG</fullName>
        <ecNumber evidence="13">5.6.2.4</ecNumber>
    </recommendedName>
</protein>
<keyword evidence="10" id="KW-0413">Isomerase</keyword>
<keyword evidence="4 13" id="KW-0378">Hydrolase</keyword>
<comment type="similarity">
    <text evidence="1 13">Belongs to the helicase family. RecG subfamily.</text>
</comment>
<dbReference type="GO" id="GO:0006281">
    <property type="term" value="P:DNA repair"/>
    <property type="evidence" value="ECO:0007669"/>
    <property type="project" value="UniProtKB-UniRule"/>
</dbReference>
<dbReference type="OrthoDB" id="9804325at2"/>
<dbReference type="GO" id="GO:0043138">
    <property type="term" value="F:3'-5' DNA helicase activity"/>
    <property type="evidence" value="ECO:0007669"/>
    <property type="project" value="UniProtKB-EC"/>
</dbReference>
<dbReference type="RefSeq" id="WP_085783866.1">
    <property type="nucleotide sequence ID" value="NZ_CP008743.1"/>
</dbReference>
<keyword evidence="6 13" id="KW-0067">ATP-binding</keyword>
<evidence type="ECO:0000256" key="2">
    <source>
        <dbReference type="ARBA" id="ARBA00022741"/>
    </source>
</evidence>
<feature type="domain" description="Helicase C-terminal" evidence="15">
    <location>
        <begin position="462"/>
        <end position="621"/>
    </location>
</feature>
<dbReference type="SMART" id="SM00487">
    <property type="entry name" value="DEXDc"/>
    <property type="match status" value="1"/>
</dbReference>
<keyword evidence="3 13" id="KW-0227">DNA damage</keyword>
<dbReference type="EMBL" id="CP008743">
    <property type="protein sequence ID" value="ARN84469.1"/>
    <property type="molecule type" value="Genomic_DNA"/>
</dbReference>
<dbReference type="STRING" id="1414854.GQ61_03055"/>
<dbReference type="GO" id="GO:0006310">
    <property type="term" value="P:DNA recombination"/>
    <property type="evidence" value="ECO:0007669"/>
    <property type="project" value="UniProtKB-UniRule"/>
</dbReference>
<evidence type="ECO:0000256" key="3">
    <source>
        <dbReference type="ARBA" id="ARBA00022763"/>
    </source>
</evidence>
<evidence type="ECO:0000256" key="11">
    <source>
        <dbReference type="ARBA" id="ARBA00034617"/>
    </source>
</evidence>
<dbReference type="Pfam" id="PF00271">
    <property type="entry name" value="Helicase_C"/>
    <property type="match status" value="1"/>
</dbReference>
<evidence type="ECO:0000259" key="15">
    <source>
        <dbReference type="PROSITE" id="PS51194"/>
    </source>
</evidence>
<dbReference type="NCBIfam" id="NF008165">
    <property type="entry name" value="PRK10917.1-3"/>
    <property type="match status" value="1"/>
</dbReference>
<keyword evidence="17" id="KW-1185">Reference proteome</keyword>
<evidence type="ECO:0000256" key="8">
    <source>
        <dbReference type="ARBA" id="ARBA00023172"/>
    </source>
</evidence>
<proteinExistence type="inferred from homology"/>
<dbReference type="CDD" id="cd17992">
    <property type="entry name" value="DEXHc_RecG"/>
    <property type="match status" value="1"/>
</dbReference>
<reference evidence="16 17" key="1">
    <citation type="submission" date="2014-06" db="EMBL/GenBank/DDBJ databases">
        <title>The genome of the endonuclear symbiont Nucleicultrix amoebiphila.</title>
        <authorList>
            <person name="Schulz F."/>
            <person name="Horn M."/>
        </authorList>
    </citation>
    <scope>NUCLEOTIDE SEQUENCE [LARGE SCALE GENOMIC DNA]</scope>
    <source>
        <strain evidence="16 17">FS5</strain>
    </source>
</reference>
<evidence type="ECO:0000313" key="16">
    <source>
        <dbReference type="EMBL" id="ARN84469.1"/>
    </source>
</evidence>
<gene>
    <name evidence="16" type="ORF">GQ61_03055</name>
</gene>
<dbReference type="Gene3D" id="2.40.50.140">
    <property type="entry name" value="Nucleic acid-binding proteins"/>
    <property type="match status" value="1"/>
</dbReference>
<keyword evidence="8 13" id="KW-0233">DNA recombination</keyword>
<dbReference type="SUPFAM" id="SSF52540">
    <property type="entry name" value="P-loop containing nucleoside triphosphate hydrolases"/>
    <property type="match status" value="2"/>
</dbReference>
<evidence type="ECO:0000256" key="4">
    <source>
        <dbReference type="ARBA" id="ARBA00022801"/>
    </source>
</evidence>
<dbReference type="SMART" id="SM00490">
    <property type="entry name" value="HELICc"/>
    <property type="match status" value="1"/>
</dbReference>
<dbReference type="EC" id="5.6.2.4" evidence="13"/>
<accession>A0A1W6N3W1</accession>
<keyword evidence="5 13" id="KW-0347">Helicase</keyword>
<dbReference type="NCBIfam" id="NF008168">
    <property type="entry name" value="PRK10917.2-2"/>
    <property type="match status" value="1"/>
</dbReference>
<dbReference type="InterPro" id="IPR012340">
    <property type="entry name" value="NA-bd_OB-fold"/>
</dbReference>
<dbReference type="InterPro" id="IPR047112">
    <property type="entry name" value="RecG/Mfd"/>
</dbReference>
<dbReference type="CDD" id="cd04488">
    <property type="entry name" value="RecG_wedge_OBF"/>
    <property type="match status" value="1"/>
</dbReference>
<sequence length="695" mass="78438">MRPEILTTLFSSLISLSGVGPESSRRLENLVGSRVFSLLCHCPTGVIQRRLVDKLSMARPSDVVTLLVSIDEHVKPPKGKRLPYRVRCSDKYGGRLDLVFFHPQEIYLLKILPSGQERAVSGKVEYYQSRWQMIHPDHIGHPLTLKDWQGPEPQYPLTQGLTQKMLRKFIDEAFKRCVTLPEWISEKIKAKAKWLGWRESLVSIHNPQKNEEINPFNLAYQRLAYDELLANQLSLQLIRQTQIKSQGRPIIGNGELRKRAIDSLPFQLTEHQRSSLKEIFKDMAEPKRMVRLLQGDVGSGKTIVAFLALLNAVEAGLQGAYLAPTEILARQHYQNMKRWADKIGVSVGLLTGKDRKSERDEVLKCLQDHSLKILVGTHALIQEGVVFKDLGLAVIDEQHRFGVSQRLQLSQKGQSVDTLVMTATPIPRTLMMTTHGDLDCSFLRQKPSGRKDIVTKAISTDRLREVIEALKREINRGGKIYWVCPLVEESEALDLTSVEDRALSLETHFKGKVGLIHGRMKSIEKEKVMTSFIEGDIKILVATTVIEVGVHVDDATVMVIEHADRFGLAQLHQLRGRVGRGEQQATCLLLYQGSLNSVAQARLQIMRQSNDGFRIAEEDLKLRGGGEILGLKQSGMANFRFANLEFHQNLLNQAHEDAKEILIHDPFLLSERGKALRILLALYEQDAAVQYLQAG</sequence>
<keyword evidence="7" id="KW-0238">DNA-binding</keyword>
<dbReference type="InterPro" id="IPR004609">
    <property type="entry name" value="ATP-dep_DNA_helicase_RecG"/>
</dbReference>
<keyword evidence="2 13" id="KW-0547">Nucleotide-binding</keyword>
<dbReference type="InterPro" id="IPR045562">
    <property type="entry name" value="RecG_dom3_C"/>
</dbReference>
<dbReference type="PANTHER" id="PTHR47964:SF1">
    <property type="entry name" value="ATP-DEPENDENT DNA HELICASE HOMOLOG RECG, CHLOROPLASTIC"/>
    <property type="match status" value="1"/>
</dbReference>
<dbReference type="PROSITE" id="PS51192">
    <property type="entry name" value="HELICASE_ATP_BIND_1"/>
    <property type="match status" value="1"/>
</dbReference>
<dbReference type="PROSITE" id="PS51194">
    <property type="entry name" value="HELICASE_CTER"/>
    <property type="match status" value="1"/>
</dbReference>
<evidence type="ECO:0000256" key="10">
    <source>
        <dbReference type="ARBA" id="ARBA00023235"/>
    </source>
</evidence>
<dbReference type="PANTHER" id="PTHR47964">
    <property type="entry name" value="ATP-DEPENDENT DNA HELICASE HOMOLOG RECG, CHLOROPLASTIC"/>
    <property type="match status" value="1"/>
</dbReference>
<comment type="function">
    <text evidence="13">Plays a critical role in recombination and DNA repair. Helps process Holliday junction intermediates to mature products by catalyzing branch migration. Has replication fork regression activity, unwinds stalled or blocked replication forks to make a HJ that can be resolved. Has a DNA unwinding activity characteristic of a DNA helicase with 3'-5' polarity.</text>
</comment>
<dbReference type="SUPFAM" id="SSF50249">
    <property type="entry name" value="Nucleic acid-binding proteins"/>
    <property type="match status" value="1"/>
</dbReference>
<evidence type="ECO:0000256" key="1">
    <source>
        <dbReference type="ARBA" id="ARBA00007504"/>
    </source>
</evidence>
<evidence type="ECO:0000256" key="6">
    <source>
        <dbReference type="ARBA" id="ARBA00022840"/>
    </source>
</evidence>
<dbReference type="AlphaFoldDB" id="A0A1W6N3W1"/>
<dbReference type="NCBIfam" id="NF008164">
    <property type="entry name" value="PRK10917.1-2"/>
    <property type="match status" value="1"/>
</dbReference>
<evidence type="ECO:0000259" key="14">
    <source>
        <dbReference type="PROSITE" id="PS51192"/>
    </source>
</evidence>
<dbReference type="Proteomes" id="UP000237351">
    <property type="component" value="Chromosome"/>
</dbReference>
<dbReference type="GO" id="GO:0016887">
    <property type="term" value="F:ATP hydrolysis activity"/>
    <property type="evidence" value="ECO:0007669"/>
    <property type="project" value="RHEA"/>
</dbReference>
<dbReference type="InterPro" id="IPR001650">
    <property type="entry name" value="Helicase_C-like"/>
</dbReference>
<evidence type="ECO:0000256" key="7">
    <source>
        <dbReference type="ARBA" id="ARBA00023125"/>
    </source>
</evidence>
<dbReference type="InterPro" id="IPR027417">
    <property type="entry name" value="P-loop_NTPase"/>
</dbReference>
<comment type="catalytic activity">
    <reaction evidence="11 13">
        <text>Couples ATP hydrolysis with the unwinding of duplex DNA by translocating in the 3'-5' direction.</text>
        <dbReference type="EC" id="5.6.2.4"/>
    </reaction>
</comment>
<comment type="catalytic activity">
    <reaction evidence="12 13">
        <text>ATP + H2O = ADP + phosphate + H(+)</text>
        <dbReference type="Rhea" id="RHEA:13065"/>
        <dbReference type="ChEBI" id="CHEBI:15377"/>
        <dbReference type="ChEBI" id="CHEBI:15378"/>
        <dbReference type="ChEBI" id="CHEBI:30616"/>
        <dbReference type="ChEBI" id="CHEBI:43474"/>
        <dbReference type="ChEBI" id="CHEBI:456216"/>
        <dbReference type="EC" id="5.6.2.4"/>
    </reaction>
</comment>
<evidence type="ECO:0000256" key="5">
    <source>
        <dbReference type="ARBA" id="ARBA00022806"/>
    </source>
</evidence>
<evidence type="ECO:0000313" key="17">
    <source>
        <dbReference type="Proteomes" id="UP000237351"/>
    </source>
</evidence>